<dbReference type="AlphaFoldDB" id="A0A5B8L3N3"/>
<name>A0A5B8L3N3_9HYPH</name>
<feature type="transmembrane region" description="Helical" evidence="1">
    <location>
        <begin position="92"/>
        <end position="114"/>
    </location>
</feature>
<dbReference type="OrthoDB" id="8101352at2"/>
<organism evidence="2 3">
    <name type="scientific">Nitratireductor mangrovi</name>
    <dbReference type="NCBI Taxonomy" id="2599600"/>
    <lineage>
        <taxon>Bacteria</taxon>
        <taxon>Pseudomonadati</taxon>
        <taxon>Pseudomonadota</taxon>
        <taxon>Alphaproteobacteria</taxon>
        <taxon>Hyphomicrobiales</taxon>
        <taxon>Phyllobacteriaceae</taxon>
        <taxon>Nitratireductor</taxon>
    </lineage>
</organism>
<gene>
    <name evidence="2" type="ORF">FQ775_20185</name>
</gene>
<proteinExistence type="predicted"/>
<dbReference type="RefSeq" id="WP_146301141.1">
    <property type="nucleotide sequence ID" value="NZ_CP042301.2"/>
</dbReference>
<feature type="transmembrane region" description="Helical" evidence="1">
    <location>
        <begin position="59"/>
        <end position="80"/>
    </location>
</feature>
<keyword evidence="1" id="KW-0812">Transmembrane</keyword>
<evidence type="ECO:0000313" key="3">
    <source>
        <dbReference type="Proteomes" id="UP000321389"/>
    </source>
</evidence>
<evidence type="ECO:0000313" key="2">
    <source>
        <dbReference type="EMBL" id="QDZ02504.1"/>
    </source>
</evidence>
<sequence length="185" mass="19120">MKRVLGLFVLAYWSAFFGVLAFAALTGVGGGTGFAFEAWQIESWPSTMSPLQSTVVATVLAFGYSLCAVLFIWTLIATLFGNPIDDGDTDEIARLAFAVAIGLATVLMIAGAVYGGSGPFFASSVQVVALLVSYVAIRAEGSLPIAAREDEDDGIGAARMMALGAAHSSMLSKLSGRPDGGTRGL</sequence>
<feature type="transmembrane region" description="Helical" evidence="1">
    <location>
        <begin position="120"/>
        <end position="137"/>
    </location>
</feature>
<protein>
    <submittedName>
        <fullName evidence="2">Uncharacterized protein</fullName>
    </submittedName>
</protein>
<keyword evidence="1" id="KW-1133">Transmembrane helix</keyword>
<reference evidence="2" key="1">
    <citation type="submission" date="2020-04" db="EMBL/GenBank/DDBJ databases">
        <title>Nitratireductor sp. nov. isolated from mangrove soil.</title>
        <authorList>
            <person name="Ye Y."/>
        </authorList>
    </citation>
    <scope>NUCLEOTIDE SEQUENCE</scope>
    <source>
        <strain evidence="2">SY7</strain>
    </source>
</reference>
<dbReference type="KEGG" id="niy:FQ775_20185"/>
<dbReference type="Proteomes" id="UP000321389">
    <property type="component" value="Chromosome"/>
</dbReference>
<accession>A0A5B8L3N3</accession>
<keyword evidence="3" id="KW-1185">Reference proteome</keyword>
<keyword evidence="1" id="KW-0472">Membrane</keyword>
<evidence type="ECO:0000256" key="1">
    <source>
        <dbReference type="SAM" id="Phobius"/>
    </source>
</evidence>
<dbReference type="EMBL" id="CP042301">
    <property type="protein sequence ID" value="QDZ02504.1"/>
    <property type="molecule type" value="Genomic_DNA"/>
</dbReference>